<dbReference type="OrthoDB" id="5793281at2759"/>
<comment type="caution">
    <text evidence="2">The sequence shown here is derived from an EMBL/GenBank/DDBJ whole genome shotgun (WGS) entry which is preliminary data.</text>
</comment>
<dbReference type="CDD" id="cd02234">
    <property type="entry name" value="cupin_BLR7677-like"/>
    <property type="match status" value="1"/>
</dbReference>
<evidence type="ECO:0000313" key="3">
    <source>
        <dbReference type="Proteomes" id="UP000183809"/>
    </source>
</evidence>
<feature type="domain" description="Cupin type-2" evidence="1">
    <location>
        <begin position="39"/>
        <end position="110"/>
    </location>
</feature>
<name>A0A1J9QPF1_9PEZI</name>
<dbReference type="RefSeq" id="XP_020127058.1">
    <property type="nucleotide sequence ID" value="XM_020277434.1"/>
</dbReference>
<dbReference type="GeneID" id="31017695"/>
<evidence type="ECO:0000313" key="2">
    <source>
        <dbReference type="EMBL" id="OJD30798.1"/>
    </source>
</evidence>
<evidence type="ECO:0000259" key="1">
    <source>
        <dbReference type="Pfam" id="PF07883"/>
    </source>
</evidence>
<dbReference type="Proteomes" id="UP000183809">
    <property type="component" value="Unassembled WGS sequence"/>
</dbReference>
<protein>
    <submittedName>
        <fullName evidence="2">Cupin domain protein</fullName>
    </submittedName>
</protein>
<reference evidence="2 3" key="1">
    <citation type="submission" date="2016-10" db="EMBL/GenBank/DDBJ databases">
        <title>Proteomics and genomics reveal pathogen-plant mechanisms compatible with a hemibiotrophic lifestyle of Diplodia corticola.</title>
        <authorList>
            <person name="Fernandes I."/>
            <person name="De Jonge R."/>
            <person name="Van De Peer Y."/>
            <person name="Devreese B."/>
            <person name="Alves A."/>
            <person name="Esteves A.C."/>
        </authorList>
    </citation>
    <scope>NUCLEOTIDE SEQUENCE [LARGE SCALE GENOMIC DNA]</scope>
    <source>
        <strain evidence="2 3">CBS 112549</strain>
    </source>
</reference>
<dbReference type="SUPFAM" id="SSF51182">
    <property type="entry name" value="RmlC-like cupins"/>
    <property type="match status" value="1"/>
</dbReference>
<dbReference type="PANTHER" id="PTHR38599">
    <property type="entry name" value="CUPIN DOMAIN PROTEIN (AFU_ORTHOLOGUE AFUA_3G13620)"/>
    <property type="match status" value="1"/>
</dbReference>
<sequence length="141" mass="15129">MGYKTEDRVYSRDLPRPTRKHLYAHPLANVPGFSIVAILVKLPPNGATPPHRHGGASVAGVVVSGTAYNKMNDGPTMVLGQGESWYEEPGCHHVTSANASGEEECHLLATFVVETKVVEEGGPGALVVVDEEWADVEIKVE</sequence>
<dbReference type="AlphaFoldDB" id="A0A1J9QPF1"/>
<dbReference type="Gene3D" id="2.60.120.10">
    <property type="entry name" value="Jelly Rolls"/>
    <property type="match status" value="1"/>
</dbReference>
<dbReference type="InterPro" id="IPR013096">
    <property type="entry name" value="Cupin_2"/>
</dbReference>
<dbReference type="EMBL" id="MNUE01000056">
    <property type="protein sequence ID" value="OJD30798.1"/>
    <property type="molecule type" value="Genomic_DNA"/>
</dbReference>
<keyword evidence="3" id="KW-1185">Reference proteome</keyword>
<dbReference type="STRING" id="236234.A0A1J9QPF1"/>
<gene>
    <name evidence="2" type="ORF">BKCO1_5600070</name>
</gene>
<accession>A0A1J9QPF1</accession>
<dbReference type="PANTHER" id="PTHR38599:SF1">
    <property type="entry name" value="CUPIN DOMAIN PROTEIN (AFU_ORTHOLOGUE AFUA_3G13620)"/>
    <property type="match status" value="1"/>
</dbReference>
<dbReference type="InterPro" id="IPR011051">
    <property type="entry name" value="RmlC_Cupin_sf"/>
</dbReference>
<dbReference type="Pfam" id="PF07883">
    <property type="entry name" value="Cupin_2"/>
    <property type="match status" value="1"/>
</dbReference>
<dbReference type="InterPro" id="IPR014710">
    <property type="entry name" value="RmlC-like_jellyroll"/>
</dbReference>
<proteinExistence type="predicted"/>
<organism evidence="2 3">
    <name type="scientific">Diplodia corticola</name>
    <dbReference type="NCBI Taxonomy" id="236234"/>
    <lineage>
        <taxon>Eukaryota</taxon>
        <taxon>Fungi</taxon>
        <taxon>Dikarya</taxon>
        <taxon>Ascomycota</taxon>
        <taxon>Pezizomycotina</taxon>
        <taxon>Dothideomycetes</taxon>
        <taxon>Dothideomycetes incertae sedis</taxon>
        <taxon>Botryosphaeriales</taxon>
        <taxon>Botryosphaeriaceae</taxon>
        <taxon>Diplodia</taxon>
    </lineage>
</organism>